<dbReference type="Gene3D" id="3.60.15.10">
    <property type="entry name" value="Ribonuclease Z/Hydroxyacylglutathione hydrolase-like"/>
    <property type="match status" value="1"/>
</dbReference>
<dbReference type="PANTHER" id="PTHR11203:SF51">
    <property type="entry name" value="CLEAVAGE AND POLYADENYLATION SPECIFICITY FACTOR"/>
    <property type="match status" value="1"/>
</dbReference>
<dbReference type="Pfam" id="PF12706">
    <property type="entry name" value="Lactamase_B_2"/>
    <property type="match status" value="1"/>
</dbReference>
<evidence type="ECO:0000313" key="4">
    <source>
        <dbReference type="EMBL" id="KXA95301.1"/>
    </source>
</evidence>
<organism evidence="4 5">
    <name type="scientific">candidate division MSBL1 archaeon SCGC-AAA259I07</name>
    <dbReference type="NCBI Taxonomy" id="1698266"/>
    <lineage>
        <taxon>Archaea</taxon>
        <taxon>Methanobacteriati</taxon>
        <taxon>Methanobacteriota</taxon>
        <taxon>candidate division MSBL1</taxon>
    </lineage>
</organism>
<gene>
    <name evidence="4" type="ORF">AKJ36_00970</name>
</gene>
<feature type="domain" description="Metallo-beta-lactamase" evidence="3">
    <location>
        <begin position="6"/>
        <end position="188"/>
    </location>
</feature>
<protein>
    <recommendedName>
        <fullName evidence="3">Metallo-beta-lactamase domain-containing protein</fullName>
    </recommendedName>
</protein>
<dbReference type="Proteomes" id="UP000070155">
    <property type="component" value="Unassembled WGS sequence"/>
</dbReference>
<dbReference type="EMBL" id="LHXQ01000008">
    <property type="protein sequence ID" value="KXA95301.1"/>
    <property type="molecule type" value="Genomic_DNA"/>
</dbReference>
<keyword evidence="2" id="KW-0540">Nuclease</keyword>
<evidence type="ECO:0000313" key="5">
    <source>
        <dbReference type="Proteomes" id="UP000070155"/>
    </source>
</evidence>
<dbReference type="SUPFAM" id="SSF56281">
    <property type="entry name" value="Metallo-hydrolase/oxidoreductase"/>
    <property type="match status" value="1"/>
</dbReference>
<evidence type="ECO:0000256" key="1">
    <source>
        <dbReference type="ARBA" id="ARBA00001947"/>
    </source>
</evidence>
<reference evidence="4 5" key="1">
    <citation type="journal article" date="2016" name="Sci. Rep.">
        <title>Metabolic traits of an uncultured archaeal lineage -MSBL1- from brine pools of the Red Sea.</title>
        <authorList>
            <person name="Mwirichia R."/>
            <person name="Alam I."/>
            <person name="Rashid M."/>
            <person name="Vinu M."/>
            <person name="Ba-Alawi W."/>
            <person name="Anthony Kamau A."/>
            <person name="Kamanda Ngugi D."/>
            <person name="Goker M."/>
            <person name="Klenk H.P."/>
            <person name="Bajic V."/>
            <person name="Stingl U."/>
        </authorList>
    </citation>
    <scope>NUCLEOTIDE SEQUENCE [LARGE SCALE GENOMIC DNA]</scope>
    <source>
        <strain evidence="4">SCGC-AAA259I07</strain>
    </source>
</reference>
<proteinExistence type="predicted"/>
<name>A0A133UM84_9EURY</name>
<evidence type="ECO:0000259" key="3">
    <source>
        <dbReference type="SMART" id="SM00849"/>
    </source>
</evidence>
<dbReference type="InterPro" id="IPR036866">
    <property type="entry name" value="RibonucZ/Hydroxyglut_hydro"/>
</dbReference>
<evidence type="ECO:0000256" key="2">
    <source>
        <dbReference type="ARBA" id="ARBA00022722"/>
    </source>
</evidence>
<comment type="cofactor">
    <cofactor evidence="1">
        <name>Zn(2+)</name>
        <dbReference type="ChEBI" id="CHEBI:29105"/>
    </cofactor>
</comment>
<accession>A0A133UM84</accession>
<dbReference type="PANTHER" id="PTHR11203">
    <property type="entry name" value="CLEAVAGE AND POLYADENYLATION SPECIFICITY FACTOR FAMILY MEMBER"/>
    <property type="match status" value="1"/>
</dbReference>
<dbReference type="InterPro" id="IPR001279">
    <property type="entry name" value="Metallo-B-lactamas"/>
</dbReference>
<dbReference type="InterPro" id="IPR050698">
    <property type="entry name" value="MBL"/>
</dbReference>
<keyword evidence="2" id="KW-0378">Hydrolase</keyword>
<dbReference type="GO" id="GO:0004521">
    <property type="term" value="F:RNA endonuclease activity"/>
    <property type="evidence" value="ECO:0007669"/>
    <property type="project" value="TreeGrafter"/>
</dbReference>
<keyword evidence="5" id="KW-1185">Reference proteome</keyword>
<sequence length="336" mass="38168">MLDSYGISPTGIKSKGRVSNHAVLMGENFTCDGHFDRPIRVVTHAHSDHISGLKKSLTECELVIMTPTTQGFLKALYMEKYGDLEGVVALDYGESFQYRGEKITLYDANHIPGSAQVLVETREGDRLLYTGDFKLPGAWIVPADLLIIDSTYGKPSQTRYFQKRMEDIFVEFVKDKLVEESVNIYAYHGKIQEALKILRSNGIKSPAVMPEKIYEATKFCAKKRDIFGHFYSLGSQKGKKTLTKKHIGLFHKRKNAIDNSCFSVRLSGWIFDRPIRYFDKEYKVGLSDHSDFRRLMQYVEESDPKCVITDGSRGGSSKCLAREIRKKFKKSAVSMP</sequence>
<dbReference type="SMART" id="SM00849">
    <property type="entry name" value="Lactamase_B"/>
    <property type="match status" value="1"/>
</dbReference>
<comment type="caution">
    <text evidence="4">The sequence shown here is derived from an EMBL/GenBank/DDBJ whole genome shotgun (WGS) entry which is preliminary data.</text>
</comment>
<dbReference type="AlphaFoldDB" id="A0A133UM84"/>